<sequence length="247" mass="28431">MSMTNRTVRMKVCMVFYLLIFSVLGLKAQNDSMELPFHGKEFNDLIPAGWRVLSQASGDLNQDGYPDLAFALQNTLKEHIEYNDGLGIDTLDLNPRVLGIYFGQADKSLEKVLQSDEFIIICDAPTMDEPFDGLQILPDGELQIKFHLWYSAGSWSSSFYQYSFRYQNQAFELIGFERSEHHRGTGDEIDHSIDFQNRTMKIISTTLNEDTEEQDSEVLNKAFELQQLKSIKTLGKPFEWKFQEISI</sequence>
<organism evidence="1 2">
    <name type="scientific">Reichenbachiella ulvae</name>
    <dbReference type="NCBI Taxonomy" id="2980104"/>
    <lineage>
        <taxon>Bacteria</taxon>
        <taxon>Pseudomonadati</taxon>
        <taxon>Bacteroidota</taxon>
        <taxon>Cytophagia</taxon>
        <taxon>Cytophagales</taxon>
        <taxon>Reichenbachiellaceae</taxon>
        <taxon>Reichenbachiella</taxon>
    </lineage>
</organism>
<gene>
    <name evidence="1" type="ORF">N7U62_12005</name>
</gene>
<comment type="caution">
    <text evidence="1">The sequence shown here is derived from an EMBL/GenBank/DDBJ whole genome shotgun (WGS) entry which is preliminary data.</text>
</comment>
<dbReference type="Proteomes" id="UP001300692">
    <property type="component" value="Unassembled WGS sequence"/>
</dbReference>
<reference evidence="1 2" key="1">
    <citation type="submission" date="2022-10" db="EMBL/GenBank/DDBJ databases">
        <title>Comparative genomics and taxonomic characterization of three novel marine species of genus Reichenbachiella exhibiting antioxidant and polysaccharide degradation activities.</title>
        <authorList>
            <person name="Muhammad N."/>
            <person name="Lee Y.-J."/>
            <person name="Ko J."/>
            <person name="Kim S.-G."/>
        </authorList>
    </citation>
    <scope>NUCLEOTIDE SEQUENCE [LARGE SCALE GENOMIC DNA]</scope>
    <source>
        <strain evidence="1 2">ABR2-5</strain>
    </source>
</reference>
<dbReference type="RefSeq" id="WP_264138218.1">
    <property type="nucleotide sequence ID" value="NZ_JAOYOD010000001.1"/>
</dbReference>
<dbReference type="EMBL" id="JAOYOD010000001">
    <property type="protein sequence ID" value="MCV9387393.1"/>
    <property type="molecule type" value="Genomic_DNA"/>
</dbReference>
<evidence type="ECO:0000313" key="2">
    <source>
        <dbReference type="Proteomes" id="UP001300692"/>
    </source>
</evidence>
<proteinExistence type="predicted"/>
<protein>
    <submittedName>
        <fullName evidence="1">Uncharacterized protein</fullName>
    </submittedName>
</protein>
<evidence type="ECO:0000313" key="1">
    <source>
        <dbReference type="EMBL" id="MCV9387393.1"/>
    </source>
</evidence>
<keyword evidence="2" id="KW-1185">Reference proteome</keyword>
<accession>A0ABT3CUP0</accession>
<name>A0ABT3CUP0_9BACT</name>